<evidence type="ECO:0000256" key="4">
    <source>
        <dbReference type="ARBA" id="ARBA00022723"/>
    </source>
</evidence>
<keyword evidence="6" id="KW-0862">Zinc</keyword>
<comment type="cofactor">
    <cofactor evidence="2">
        <name>Zn(2+)</name>
        <dbReference type="ChEBI" id="CHEBI:29105"/>
    </cofactor>
</comment>
<dbReference type="FunFam" id="3.40.630.10:FF:000015">
    <property type="entry name" value="Aminoacyl-histidine dipeptidase PepD"/>
    <property type="match status" value="1"/>
</dbReference>
<evidence type="ECO:0000256" key="12">
    <source>
        <dbReference type="ARBA" id="ARBA00061423"/>
    </source>
</evidence>
<organism evidence="19 20">
    <name type="scientific">Victivallis vadensis</name>
    <dbReference type="NCBI Taxonomy" id="172901"/>
    <lineage>
        <taxon>Bacteria</taxon>
        <taxon>Pseudomonadati</taxon>
        <taxon>Lentisphaerota</taxon>
        <taxon>Lentisphaeria</taxon>
        <taxon>Victivallales</taxon>
        <taxon>Victivallaceae</taxon>
        <taxon>Victivallis</taxon>
    </lineage>
</organism>
<dbReference type="RefSeq" id="WP_116883206.1">
    <property type="nucleotide sequence ID" value="NZ_CAJKCJ010000016.1"/>
</dbReference>
<dbReference type="GeneID" id="78294526"/>
<dbReference type="AlphaFoldDB" id="A0A2U1B7B3"/>
<dbReference type="InterPro" id="IPR001160">
    <property type="entry name" value="Peptidase_M20C"/>
</dbReference>
<evidence type="ECO:0000256" key="17">
    <source>
        <dbReference type="ARBA" id="ARBA00078074"/>
    </source>
</evidence>
<evidence type="ECO:0000256" key="6">
    <source>
        <dbReference type="ARBA" id="ARBA00022833"/>
    </source>
</evidence>
<dbReference type="EC" id="3.4.13.18" evidence="10"/>
<evidence type="ECO:0000313" key="19">
    <source>
        <dbReference type="EMBL" id="PVY44574.1"/>
    </source>
</evidence>
<proteinExistence type="inferred from homology"/>
<dbReference type="NCBIfam" id="TIGR01893">
    <property type="entry name" value="aa-his-dipept"/>
    <property type="match status" value="1"/>
</dbReference>
<evidence type="ECO:0000256" key="13">
    <source>
        <dbReference type="ARBA" id="ARBA00071271"/>
    </source>
</evidence>
<evidence type="ECO:0000256" key="1">
    <source>
        <dbReference type="ARBA" id="ARBA00001941"/>
    </source>
</evidence>
<accession>A0A2U1B7B3</accession>
<keyword evidence="5" id="KW-0378">Hydrolase</keyword>
<evidence type="ECO:0000256" key="5">
    <source>
        <dbReference type="ARBA" id="ARBA00022801"/>
    </source>
</evidence>
<evidence type="ECO:0000256" key="3">
    <source>
        <dbReference type="ARBA" id="ARBA00022670"/>
    </source>
</evidence>
<evidence type="ECO:0000313" key="20">
    <source>
        <dbReference type="Proteomes" id="UP000245959"/>
    </source>
</evidence>
<gene>
    <name evidence="19" type="ORF">C8D82_10692</name>
</gene>
<comment type="similarity">
    <text evidence="12">Belongs to the peptidase M20C family.</text>
</comment>
<dbReference type="Pfam" id="PF01546">
    <property type="entry name" value="Peptidase_M20"/>
    <property type="match status" value="1"/>
</dbReference>
<keyword evidence="3" id="KW-0645">Protease</keyword>
<keyword evidence="4" id="KW-0479">Metal-binding</keyword>
<dbReference type="InterPro" id="IPR011650">
    <property type="entry name" value="Peptidase_M20_dimer"/>
</dbReference>
<dbReference type="SUPFAM" id="SSF53187">
    <property type="entry name" value="Zn-dependent exopeptidases"/>
    <property type="match status" value="1"/>
</dbReference>
<dbReference type="GO" id="GO:0005829">
    <property type="term" value="C:cytosol"/>
    <property type="evidence" value="ECO:0007669"/>
    <property type="project" value="TreeGrafter"/>
</dbReference>
<dbReference type="Gene3D" id="3.40.630.10">
    <property type="entry name" value="Zn peptidases"/>
    <property type="match status" value="2"/>
</dbReference>
<comment type="catalytic activity">
    <reaction evidence="9">
        <text>Hydrolysis of dipeptides, preferentially hydrophobic dipeptides including prolyl amino acids.</text>
        <dbReference type="EC" id="3.4.13.18"/>
    </reaction>
</comment>
<dbReference type="PIRSF" id="PIRSF016599">
    <property type="entry name" value="Xaa-His_dipept"/>
    <property type="match status" value="1"/>
</dbReference>
<evidence type="ECO:0000256" key="14">
    <source>
        <dbReference type="ARBA" id="ARBA00075285"/>
    </source>
</evidence>
<dbReference type="GO" id="GO:0006508">
    <property type="term" value="P:proteolysis"/>
    <property type="evidence" value="ECO:0007669"/>
    <property type="project" value="UniProtKB-KW"/>
</dbReference>
<reference evidence="19 20" key="1">
    <citation type="submission" date="2018-04" db="EMBL/GenBank/DDBJ databases">
        <title>Genomic Encyclopedia of Type Strains, Phase IV (KMG-IV): sequencing the most valuable type-strain genomes for metagenomic binning, comparative biology and taxonomic classification.</title>
        <authorList>
            <person name="Goeker M."/>
        </authorList>
    </citation>
    <scope>NUCLEOTIDE SEQUENCE [LARGE SCALE GENOMIC DNA]</scope>
    <source>
        <strain evidence="19 20">DSM 14823</strain>
    </source>
</reference>
<dbReference type="PRINTS" id="PR00934">
    <property type="entry name" value="XHISDIPTASE"/>
</dbReference>
<comment type="caution">
    <text evidence="19">The sequence shown here is derived from an EMBL/GenBank/DDBJ whole genome shotgun (WGS) entry which is preliminary data.</text>
</comment>
<sequence>MNSQLAKLEPAPVWRLFDAICAIPHPSGHETRLAAALAALAEKNGLAVRIDVTGNLRIDRPASPGFEDSPMILLQGHLDMVPQALATVDFDFTREPIPLTVEDGWVRSAAGTTLGSDDGIGVAAAMALLLDPELKCGPLAGVFTVSEEVGLNGALALSAEFLKGDFLLNLDSEEEGQLYIGCAGGARLEIDVELPQAAVPPGYTGLCCEIKNLAGGHSGVDIHLRRGNAVAFLARLLEKMPEFEVAALSGGTLDNVIPREAVAFGAVDPARLATLRLRAANLALEFAREFDAPPDFAVELRPAVLPERVWERSFREKLVALLATCPNGVRSMDRALDVVRTSTNLAAVKTDGAQLKIRTSQRSLVDAERQKLTDEIAAHFAPAGGRPTVDNSYPGWEPDPESELLRTAESLYRELFGTPPQVKVIHAGLECGILAGINPALQMISFGPTLIHPHSPSEKLNIASVGRFYEFLRKLVSQLQIPPEPDK</sequence>
<dbReference type="EMBL" id="QEKH01000006">
    <property type="protein sequence ID" value="PVY44574.1"/>
    <property type="molecule type" value="Genomic_DNA"/>
</dbReference>
<evidence type="ECO:0000256" key="15">
    <source>
        <dbReference type="ARBA" id="ARBA00076004"/>
    </source>
</evidence>
<name>A0A2U1B7B3_9BACT</name>
<evidence type="ECO:0000256" key="11">
    <source>
        <dbReference type="ARBA" id="ARBA00044252"/>
    </source>
</evidence>
<evidence type="ECO:0000256" key="16">
    <source>
        <dbReference type="ARBA" id="ARBA00077688"/>
    </source>
</evidence>
<feature type="domain" description="Peptidase M20 dimerisation" evidence="18">
    <location>
        <begin position="209"/>
        <end position="267"/>
    </location>
</feature>
<keyword evidence="8" id="KW-0170">Cobalt</keyword>
<dbReference type="InterPro" id="IPR002933">
    <property type="entry name" value="Peptidase_M20"/>
</dbReference>
<dbReference type="PANTHER" id="PTHR43501:SF1">
    <property type="entry name" value="CYTOSOL NON-SPECIFIC DIPEPTIDASE"/>
    <property type="match status" value="1"/>
</dbReference>
<dbReference type="GO" id="GO:0046872">
    <property type="term" value="F:metal ion binding"/>
    <property type="evidence" value="ECO:0007669"/>
    <property type="project" value="UniProtKB-KW"/>
</dbReference>
<evidence type="ECO:0000256" key="2">
    <source>
        <dbReference type="ARBA" id="ARBA00001947"/>
    </source>
</evidence>
<protein>
    <recommendedName>
        <fullName evidence="13">Cytosol non-specific dipeptidase</fullName>
        <ecNumber evidence="10">3.4.13.18</ecNumber>
    </recommendedName>
    <alternativeName>
        <fullName evidence="16">Aminoacyl-histidine dipeptidase</fullName>
    </alternativeName>
    <alternativeName>
        <fullName evidence="15">Beta-alanyl-histidine dipeptidase</fullName>
    </alternativeName>
    <alternativeName>
        <fullName evidence="14">Carnosinase</fullName>
    </alternativeName>
    <alternativeName>
        <fullName evidence="11">Peptidase D</fullName>
    </alternativeName>
    <alternativeName>
        <fullName evidence="17">Xaa-His dipeptidase</fullName>
    </alternativeName>
</protein>
<dbReference type="Pfam" id="PF07687">
    <property type="entry name" value="M20_dimer"/>
    <property type="match status" value="1"/>
</dbReference>
<dbReference type="GO" id="GO:0070573">
    <property type="term" value="F:metallodipeptidase activity"/>
    <property type="evidence" value="ECO:0007669"/>
    <property type="project" value="TreeGrafter"/>
</dbReference>
<dbReference type="Proteomes" id="UP000245959">
    <property type="component" value="Unassembled WGS sequence"/>
</dbReference>
<evidence type="ECO:0000256" key="7">
    <source>
        <dbReference type="ARBA" id="ARBA00023049"/>
    </source>
</evidence>
<evidence type="ECO:0000259" key="18">
    <source>
        <dbReference type="Pfam" id="PF07687"/>
    </source>
</evidence>
<dbReference type="PANTHER" id="PTHR43501">
    <property type="entry name" value="CYTOSOL NON-SPECIFIC DIPEPTIDASE"/>
    <property type="match status" value="1"/>
</dbReference>
<dbReference type="FunFam" id="3.40.630.10:FF:000018">
    <property type="entry name" value="Aminoacyl-histidine dipeptidase PepD"/>
    <property type="match status" value="1"/>
</dbReference>
<evidence type="ECO:0000256" key="10">
    <source>
        <dbReference type="ARBA" id="ARBA00038976"/>
    </source>
</evidence>
<keyword evidence="20" id="KW-1185">Reference proteome</keyword>
<comment type="cofactor">
    <cofactor evidence="1">
        <name>Co(2+)</name>
        <dbReference type="ChEBI" id="CHEBI:48828"/>
    </cofactor>
</comment>
<evidence type="ECO:0000256" key="8">
    <source>
        <dbReference type="ARBA" id="ARBA00023285"/>
    </source>
</evidence>
<evidence type="ECO:0000256" key="9">
    <source>
        <dbReference type="ARBA" id="ARBA00036421"/>
    </source>
</evidence>
<keyword evidence="7" id="KW-0482">Metalloprotease</keyword>